<keyword evidence="7" id="KW-0963">Cytoplasm</keyword>
<comment type="caution">
    <text evidence="19">The sequence shown here is derived from an EMBL/GenBank/DDBJ whole genome shotgun (WGS) entry which is preliminary data.</text>
</comment>
<evidence type="ECO:0000256" key="11">
    <source>
        <dbReference type="ARBA" id="ARBA00023004"/>
    </source>
</evidence>
<evidence type="ECO:0000256" key="6">
    <source>
        <dbReference type="ARBA" id="ARBA00022485"/>
    </source>
</evidence>
<feature type="transmembrane region" description="Helical" evidence="17">
    <location>
        <begin position="7"/>
        <end position="24"/>
    </location>
</feature>
<keyword evidence="17" id="KW-0472">Membrane</keyword>
<keyword evidence="13" id="KW-0411">Iron-sulfur</keyword>
<sequence>MASSKFRFLINPAIATAMAAIFVIDLHTPLGLAVPFLYLLLALLAIGVGAQTRVLVIIAVVGPILAGIKLQIHPSDGVVWVGQTNRLIFSMLIWIAVGLECVRRRLEAGRRENSRLLEKQVAERTEALRTANQKLEVEIAERKEAEATIGRYASRLEALSNQLVTVQDSERKALATELHDRIGQNLSALNMSLNLNLALLSGPLSPAALSAAQVRIRDALTLVEQTTEKVRSVMEELHPALLEQYGLTTALRWHGEEFAGRTGIAFRYSAGENLPRWPGKVETTLFRIAQEALVNVAKHAEATAVTVALTQGAEGIALTISDNGVGLAPEPQRPPAAGSGWGLAIMAERARAVGGALQIGPGHGQGTAVVVTIPNRHLETA</sequence>
<evidence type="ECO:0000256" key="10">
    <source>
        <dbReference type="ARBA" id="ARBA00022777"/>
    </source>
</evidence>
<evidence type="ECO:0000313" key="20">
    <source>
        <dbReference type="Proteomes" id="UP001165384"/>
    </source>
</evidence>
<name>A0ABS9JZ85_9RHOO</name>
<evidence type="ECO:0000256" key="16">
    <source>
        <dbReference type="SAM" id="Coils"/>
    </source>
</evidence>
<dbReference type="Gene3D" id="1.20.5.1930">
    <property type="match status" value="1"/>
</dbReference>
<dbReference type="RefSeq" id="WP_275707906.1">
    <property type="nucleotide sequence ID" value="NZ_JAKLTN010000001.1"/>
</dbReference>
<evidence type="ECO:0000256" key="13">
    <source>
        <dbReference type="ARBA" id="ARBA00023014"/>
    </source>
</evidence>
<proteinExistence type="predicted"/>
<comment type="catalytic activity">
    <reaction evidence="1">
        <text>ATP + protein L-histidine = ADP + protein N-phospho-L-histidine.</text>
        <dbReference type="EC" id="2.7.13.3"/>
    </reaction>
</comment>
<dbReference type="InterPro" id="IPR036890">
    <property type="entry name" value="HATPase_C_sf"/>
</dbReference>
<keyword evidence="12" id="KW-0902">Two-component regulatory system</keyword>
<keyword evidence="11" id="KW-0408">Iron</keyword>
<accession>A0ABS9JZ85</accession>
<dbReference type="PRINTS" id="PR00344">
    <property type="entry name" value="BCTRLSENSOR"/>
</dbReference>
<dbReference type="EMBL" id="JAKLTN010000001">
    <property type="protein sequence ID" value="MCG2576229.1"/>
    <property type="molecule type" value="Genomic_DNA"/>
</dbReference>
<dbReference type="EC" id="2.7.13.3" evidence="4"/>
<keyword evidence="16" id="KW-0175">Coiled coil</keyword>
<keyword evidence="8" id="KW-0808">Transferase</keyword>
<dbReference type="Pfam" id="PF07730">
    <property type="entry name" value="HisKA_3"/>
    <property type="match status" value="1"/>
</dbReference>
<feature type="coiled-coil region" evidence="16">
    <location>
        <begin position="99"/>
        <end position="162"/>
    </location>
</feature>
<comment type="subcellular location">
    <subcellularLocation>
        <location evidence="3">Cytoplasm</location>
    </subcellularLocation>
</comment>
<feature type="transmembrane region" description="Helical" evidence="17">
    <location>
        <begin position="54"/>
        <end position="72"/>
    </location>
</feature>
<dbReference type="Gene3D" id="3.30.565.10">
    <property type="entry name" value="Histidine kinase-like ATPase, C-terminal domain"/>
    <property type="match status" value="1"/>
</dbReference>
<dbReference type="CDD" id="cd16917">
    <property type="entry name" value="HATPase_UhpB-NarQ-NarX-like"/>
    <property type="match status" value="1"/>
</dbReference>
<feature type="domain" description="Histidine kinase" evidence="18">
    <location>
        <begin position="285"/>
        <end position="377"/>
    </location>
</feature>
<dbReference type="SMART" id="SM00387">
    <property type="entry name" value="HATPase_c"/>
    <property type="match status" value="1"/>
</dbReference>
<gene>
    <name evidence="19" type="ORF">LZ012_04385</name>
</gene>
<organism evidence="19 20">
    <name type="scientific">Dechloromonas hankyongensis</name>
    <dbReference type="NCBI Taxonomy" id="2908002"/>
    <lineage>
        <taxon>Bacteria</taxon>
        <taxon>Pseudomonadati</taxon>
        <taxon>Pseudomonadota</taxon>
        <taxon>Betaproteobacteria</taxon>
        <taxon>Rhodocyclales</taxon>
        <taxon>Azonexaceae</taxon>
        <taxon>Dechloromonas</taxon>
    </lineage>
</organism>
<dbReference type="PANTHER" id="PTHR24421:SF58">
    <property type="entry name" value="SIGNAL TRANSDUCTION HISTIDINE-PROTEIN KINASE_PHOSPHATASE UHPB"/>
    <property type="match status" value="1"/>
</dbReference>
<evidence type="ECO:0000313" key="19">
    <source>
        <dbReference type="EMBL" id="MCG2576229.1"/>
    </source>
</evidence>
<dbReference type="GO" id="GO:0016301">
    <property type="term" value="F:kinase activity"/>
    <property type="evidence" value="ECO:0007669"/>
    <property type="project" value="UniProtKB-KW"/>
</dbReference>
<feature type="transmembrane region" description="Helical" evidence="17">
    <location>
        <begin position="30"/>
        <end position="47"/>
    </location>
</feature>
<evidence type="ECO:0000256" key="5">
    <source>
        <dbReference type="ARBA" id="ARBA00017322"/>
    </source>
</evidence>
<evidence type="ECO:0000256" key="2">
    <source>
        <dbReference type="ARBA" id="ARBA00001966"/>
    </source>
</evidence>
<evidence type="ECO:0000256" key="17">
    <source>
        <dbReference type="SAM" id="Phobius"/>
    </source>
</evidence>
<protein>
    <recommendedName>
        <fullName evidence="5">Oxygen sensor histidine kinase NreB</fullName>
        <ecNumber evidence="4">2.7.13.3</ecNumber>
    </recommendedName>
    <alternativeName>
        <fullName evidence="15">Nitrogen regulation protein B</fullName>
    </alternativeName>
</protein>
<comment type="cofactor">
    <cofactor evidence="2">
        <name>[4Fe-4S] cluster</name>
        <dbReference type="ChEBI" id="CHEBI:49883"/>
    </cofactor>
</comment>
<dbReference type="Proteomes" id="UP001165384">
    <property type="component" value="Unassembled WGS sequence"/>
</dbReference>
<keyword evidence="9" id="KW-0479">Metal-binding</keyword>
<keyword evidence="20" id="KW-1185">Reference proteome</keyword>
<keyword evidence="6" id="KW-0004">4Fe-4S</keyword>
<evidence type="ECO:0000256" key="12">
    <source>
        <dbReference type="ARBA" id="ARBA00023012"/>
    </source>
</evidence>
<evidence type="ECO:0000256" key="9">
    <source>
        <dbReference type="ARBA" id="ARBA00022723"/>
    </source>
</evidence>
<evidence type="ECO:0000256" key="15">
    <source>
        <dbReference type="ARBA" id="ARBA00030800"/>
    </source>
</evidence>
<evidence type="ECO:0000259" key="18">
    <source>
        <dbReference type="PROSITE" id="PS50109"/>
    </source>
</evidence>
<keyword evidence="17" id="KW-0812">Transmembrane</keyword>
<dbReference type="InterPro" id="IPR003594">
    <property type="entry name" value="HATPase_dom"/>
</dbReference>
<dbReference type="SUPFAM" id="SSF55874">
    <property type="entry name" value="ATPase domain of HSP90 chaperone/DNA topoisomerase II/histidine kinase"/>
    <property type="match status" value="1"/>
</dbReference>
<dbReference type="InterPro" id="IPR011712">
    <property type="entry name" value="Sig_transdc_His_kin_sub3_dim/P"/>
</dbReference>
<reference evidence="19" key="1">
    <citation type="submission" date="2022-01" db="EMBL/GenBank/DDBJ databases">
        <authorList>
            <person name="Jo J.-H."/>
            <person name="Im W.-T."/>
        </authorList>
    </citation>
    <scope>NUCLEOTIDE SEQUENCE</scope>
    <source>
        <strain evidence="19">XY25</strain>
    </source>
</reference>
<keyword evidence="17" id="KW-1133">Transmembrane helix</keyword>
<evidence type="ECO:0000256" key="14">
    <source>
        <dbReference type="ARBA" id="ARBA00024827"/>
    </source>
</evidence>
<comment type="function">
    <text evidence="14">Member of the two-component regulatory system NreB/NreC involved in the control of dissimilatory nitrate/nitrite reduction in response to oxygen. NreB functions as a direct oxygen sensor histidine kinase which is autophosphorylated, in the absence of oxygen, probably at the conserved histidine residue, and transfers its phosphate group probably to a conserved aspartate residue of NreC. NreB/NreC activates the expression of the nitrate (narGHJI) and nitrite (nir) reductase operons, as well as the putative nitrate transporter gene narT.</text>
</comment>
<dbReference type="PANTHER" id="PTHR24421">
    <property type="entry name" value="NITRATE/NITRITE SENSOR PROTEIN NARX-RELATED"/>
    <property type="match status" value="1"/>
</dbReference>
<evidence type="ECO:0000256" key="8">
    <source>
        <dbReference type="ARBA" id="ARBA00022679"/>
    </source>
</evidence>
<dbReference type="InterPro" id="IPR004358">
    <property type="entry name" value="Sig_transdc_His_kin-like_C"/>
</dbReference>
<feature type="transmembrane region" description="Helical" evidence="17">
    <location>
        <begin position="84"/>
        <end position="102"/>
    </location>
</feature>
<evidence type="ECO:0000256" key="1">
    <source>
        <dbReference type="ARBA" id="ARBA00000085"/>
    </source>
</evidence>
<dbReference type="PROSITE" id="PS50109">
    <property type="entry name" value="HIS_KIN"/>
    <property type="match status" value="1"/>
</dbReference>
<evidence type="ECO:0000256" key="3">
    <source>
        <dbReference type="ARBA" id="ARBA00004496"/>
    </source>
</evidence>
<evidence type="ECO:0000256" key="4">
    <source>
        <dbReference type="ARBA" id="ARBA00012438"/>
    </source>
</evidence>
<dbReference type="Pfam" id="PF02518">
    <property type="entry name" value="HATPase_c"/>
    <property type="match status" value="1"/>
</dbReference>
<keyword evidence="10 19" id="KW-0418">Kinase</keyword>
<dbReference type="InterPro" id="IPR005467">
    <property type="entry name" value="His_kinase_dom"/>
</dbReference>
<evidence type="ECO:0000256" key="7">
    <source>
        <dbReference type="ARBA" id="ARBA00022490"/>
    </source>
</evidence>
<dbReference type="InterPro" id="IPR050482">
    <property type="entry name" value="Sensor_HK_TwoCompSys"/>
</dbReference>